<sequence length="102" mass="10985">MIIAILVELFAIGWAIASFCACCCRTNFLQGLPITAIIITILLIISMILFGVNHKINKTEGNSIEDLDNVSYSFWLGIGATIVAIIAGIVGVISAWFSHVLC</sequence>
<accession>A0AC34EZF2</accession>
<name>A0AC34EZF2_9BILA</name>
<evidence type="ECO:0000313" key="1">
    <source>
        <dbReference type="Proteomes" id="UP000887579"/>
    </source>
</evidence>
<evidence type="ECO:0000313" key="2">
    <source>
        <dbReference type="WBParaSite" id="ES5_v2.g10111.t1"/>
    </source>
</evidence>
<dbReference type="WBParaSite" id="ES5_v2.g10111.t1">
    <property type="protein sequence ID" value="ES5_v2.g10111.t1"/>
    <property type="gene ID" value="ES5_v2.g10111"/>
</dbReference>
<dbReference type="Proteomes" id="UP000887579">
    <property type="component" value="Unplaced"/>
</dbReference>
<protein>
    <submittedName>
        <fullName evidence="2">Transmembrane protein</fullName>
    </submittedName>
</protein>
<organism evidence="1 2">
    <name type="scientific">Panagrolaimus sp. ES5</name>
    <dbReference type="NCBI Taxonomy" id="591445"/>
    <lineage>
        <taxon>Eukaryota</taxon>
        <taxon>Metazoa</taxon>
        <taxon>Ecdysozoa</taxon>
        <taxon>Nematoda</taxon>
        <taxon>Chromadorea</taxon>
        <taxon>Rhabditida</taxon>
        <taxon>Tylenchina</taxon>
        <taxon>Panagrolaimomorpha</taxon>
        <taxon>Panagrolaimoidea</taxon>
        <taxon>Panagrolaimidae</taxon>
        <taxon>Panagrolaimus</taxon>
    </lineage>
</organism>
<reference evidence="2" key="1">
    <citation type="submission" date="2022-11" db="UniProtKB">
        <authorList>
            <consortium name="WormBaseParasite"/>
        </authorList>
    </citation>
    <scope>IDENTIFICATION</scope>
</reference>
<proteinExistence type="predicted"/>